<dbReference type="EMBL" id="CM047587">
    <property type="protein sequence ID" value="KAI9908081.1"/>
    <property type="molecule type" value="Genomic_DNA"/>
</dbReference>
<dbReference type="Proteomes" id="UP001163321">
    <property type="component" value="Chromosome 8"/>
</dbReference>
<comment type="caution">
    <text evidence="1">The sequence shown here is derived from an EMBL/GenBank/DDBJ whole genome shotgun (WGS) entry which is preliminary data.</text>
</comment>
<gene>
    <name evidence="1" type="ORF">PsorP6_004626</name>
</gene>
<reference evidence="1 2" key="1">
    <citation type="journal article" date="2022" name="bioRxiv">
        <title>The genome of the oomycete Peronosclerospora sorghi, a cosmopolitan pathogen of maize and sorghum, is inflated with dispersed pseudogenes.</title>
        <authorList>
            <person name="Fletcher K."/>
            <person name="Martin F."/>
            <person name="Isakeit T."/>
            <person name="Cavanaugh K."/>
            <person name="Magill C."/>
            <person name="Michelmore R."/>
        </authorList>
    </citation>
    <scope>NUCLEOTIDE SEQUENCE [LARGE SCALE GENOMIC DNA]</scope>
    <source>
        <strain evidence="1">P6</strain>
    </source>
</reference>
<sequence length="64" mass="6601">MQDYLENGVSQLVRLPQLLVRSGYNLISAGVFQGAVGIPQDKLALGKSGQAGRCLIAESAGGSP</sequence>
<proteinExistence type="predicted"/>
<protein>
    <submittedName>
        <fullName evidence="1">Uncharacterized protein</fullName>
    </submittedName>
</protein>
<evidence type="ECO:0000313" key="2">
    <source>
        <dbReference type="Proteomes" id="UP001163321"/>
    </source>
</evidence>
<evidence type="ECO:0000313" key="1">
    <source>
        <dbReference type="EMBL" id="KAI9908081.1"/>
    </source>
</evidence>
<organism evidence="1 2">
    <name type="scientific">Peronosclerospora sorghi</name>
    <dbReference type="NCBI Taxonomy" id="230839"/>
    <lineage>
        <taxon>Eukaryota</taxon>
        <taxon>Sar</taxon>
        <taxon>Stramenopiles</taxon>
        <taxon>Oomycota</taxon>
        <taxon>Peronosporomycetes</taxon>
        <taxon>Peronosporales</taxon>
        <taxon>Peronosporaceae</taxon>
        <taxon>Peronosclerospora</taxon>
    </lineage>
</organism>
<accession>A0ACC0VPS0</accession>
<name>A0ACC0VPS0_9STRA</name>
<keyword evidence="2" id="KW-1185">Reference proteome</keyword>